<feature type="domain" description="PepSY" evidence="1">
    <location>
        <begin position="379"/>
        <end position="436"/>
    </location>
</feature>
<dbReference type="InterPro" id="IPR025711">
    <property type="entry name" value="PepSY"/>
</dbReference>
<dbReference type="GO" id="GO:0009847">
    <property type="term" value="P:spore germination"/>
    <property type="evidence" value="ECO:0007669"/>
    <property type="project" value="InterPro"/>
</dbReference>
<evidence type="ECO:0000313" key="5">
    <source>
        <dbReference type="Proteomes" id="UP000198660"/>
    </source>
</evidence>
<protein>
    <submittedName>
        <fullName evidence="4">Spore germination protein</fullName>
    </submittedName>
</protein>
<feature type="domain" description="Sporulation protein YpeB N-terminal" evidence="3">
    <location>
        <begin position="32"/>
        <end position="166"/>
    </location>
</feature>
<feature type="domain" description="Sporulation protein YpeB PepSY1 and PepSY2" evidence="2">
    <location>
        <begin position="184"/>
        <end position="370"/>
    </location>
</feature>
<accession>A0A1I6TY11</accession>
<evidence type="ECO:0000259" key="1">
    <source>
        <dbReference type="Pfam" id="PF03413"/>
    </source>
</evidence>
<evidence type="ECO:0000313" key="4">
    <source>
        <dbReference type="EMBL" id="SFS94071.1"/>
    </source>
</evidence>
<dbReference type="Pfam" id="PF20769">
    <property type="entry name" value="YPEB_N"/>
    <property type="match status" value="1"/>
</dbReference>
<dbReference type="Proteomes" id="UP000198660">
    <property type="component" value="Unassembled WGS sequence"/>
</dbReference>
<dbReference type="AlphaFoldDB" id="A0A1I6TY11"/>
<dbReference type="InterPro" id="IPR048402">
    <property type="entry name" value="YpeB_N"/>
</dbReference>
<evidence type="ECO:0000259" key="3">
    <source>
        <dbReference type="Pfam" id="PF20769"/>
    </source>
</evidence>
<keyword evidence="5" id="KW-1185">Reference proteome</keyword>
<sequence length="450" mass="51007">MTYRRIAAVLLPIALVAAIGIGVWGYQVNQDKKKLLVQSENQYQRAFHDLNFHVDKLQDELGKTRALNSQKQLSTSLTNVWRLSYAAQKDLGQLPLSQLPSDKTESFLGRLGSFAYKTGVRDLNKKPLTEQEYKTLSTLYKNTNVVQGDLKKVQNQALNQNLQWMDVERAFSSKNQQINNSLVDGFKKVDKLSQGFSEVDLGPAVKNPEQDQRKLYNRLKGKNVTPTEVKEKVADILERPNTKGIKVSKTNNGKYPVYSITLKEKNGKQVTGDLTQKGGYVLWMNYDRQVKKPKISPERAQGEAVSFLDRLGYPKMETISYGQSGNVAVFTFVRNANGTLFYPESVAVKVAMDNGEITGFRADQYVFNHQATFKTKPTISKDKARTYVNSHLKVQKVRQAVIYGDHGGEVLCYEFLGQLDKNKYRVFINAKSGDEEYVEKIKDNNTMKEL</sequence>
<dbReference type="Pfam" id="PF03413">
    <property type="entry name" value="PepSY"/>
    <property type="match status" value="1"/>
</dbReference>
<dbReference type="EMBL" id="FPAA01000012">
    <property type="protein sequence ID" value="SFS94071.1"/>
    <property type="molecule type" value="Genomic_DNA"/>
</dbReference>
<dbReference type="Pfam" id="PF14620">
    <property type="entry name" value="YPEB_PepSY1-2"/>
    <property type="match status" value="1"/>
</dbReference>
<dbReference type="InterPro" id="IPR014239">
    <property type="entry name" value="YpeB_PepSY1-2"/>
</dbReference>
<evidence type="ECO:0000259" key="2">
    <source>
        <dbReference type="Pfam" id="PF14620"/>
    </source>
</evidence>
<dbReference type="OrthoDB" id="2372097at2"/>
<dbReference type="RefSeq" id="WP_091838535.1">
    <property type="nucleotide sequence ID" value="NZ_FPAA01000012.1"/>
</dbReference>
<dbReference type="NCBIfam" id="TIGR02889">
    <property type="entry name" value="spore_YpeB"/>
    <property type="match status" value="1"/>
</dbReference>
<reference evidence="5" key="1">
    <citation type="submission" date="2016-10" db="EMBL/GenBank/DDBJ databases">
        <authorList>
            <person name="Varghese N."/>
            <person name="Submissions S."/>
        </authorList>
    </citation>
    <scope>NUCLEOTIDE SEQUENCE [LARGE SCALE GENOMIC DNA]</scope>
    <source>
        <strain evidence="5">DSM 45789</strain>
    </source>
</reference>
<name>A0A1I6TY11_9BACL</name>
<organism evidence="4 5">
    <name type="scientific">Marininema halotolerans</name>
    <dbReference type="NCBI Taxonomy" id="1155944"/>
    <lineage>
        <taxon>Bacteria</taxon>
        <taxon>Bacillati</taxon>
        <taxon>Bacillota</taxon>
        <taxon>Bacilli</taxon>
        <taxon>Bacillales</taxon>
        <taxon>Thermoactinomycetaceae</taxon>
        <taxon>Marininema</taxon>
    </lineage>
</organism>
<proteinExistence type="predicted"/>
<gene>
    <name evidence="4" type="ORF">SAMN05444972_1125</name>
</gene>